<dbReference type="eggNOG" id="COG2801">
    <property type="taxonomic scope" value="Bacteria"/>
</dbReference>
<dbReference type="OrthoDB" id="9803878at2"/>
<dbReference type="EnsemblBacteria" id="CAQ52387">
    <property type="protein sequence ID" value="CAQ52387"/>
    <property type="gene ID" value="SMc05017"/>
</dbReference>
<evidence type="ECO:0000313" key="1">
    <source>
        <dbReference type="EMBL" id="CAQ52387.1"/>
    </source>
</evidence>
<dbReference type="EMBL" id="AL591688">
    <property type="protein sequence ID" value="CAQ52387.1"/>
    <property type="molecule type" value="Genomic_DNA"/>
</dbReference>
<gene>
    <name evidence="1" type="ORF">SMc05017</name>
</gene>
<dbReference type="HOGENOM" id="CLU_1915414_0_0_5"/>
<reference evidence="2" key="2">
    <citation type="journal article" date="2001" name="Science">
        <title>The composite genome of the legume symbiont Sinorhizobium meliloti.</title>
        <authorList>
            <person name="Galibert F."/>
            <person name="Finan T.M."/>
            <person name="Long S.R."/>
            <person name="Puehler A."/>
            <person name="Abola P."/>
            <person name="Ampe F."/>
            <person name="Barloy-Hubler F."/>
            <person name="Barnett M.J."/>
            <person name="Becker A."/>
            <person name="Boistard P."/>
            <person name="Bothe G."/>
            <person name="Boutry M."/>
            <person name="Bowser L."/>
            <person name="Buhrmester J."/>
            <person name="Cadieu E."/>
            <person name="Capela D."/>
            <person name="Chain P."/>
            <person name="Cowie A."/>
            <person name="Davis R.W."/>
            <person name="Dreano S."/>
            <person name="Federspiel N.A."/>
            <person name="Fisher R.F."/>
            <person name="Gloux S."/>
            <person name="Godrie T."/>
            <person name="Goffeau A."/>
            <person name="Golding B."/>
            <person name="Gouzy J."/>
            <person name="Gurjal M."/>
            <person name="Hernandez-Lucas I."/>
            <person name="Hong A."/>
            <person name="Huizar L."/>
            <person name="Hyman R.W."/>
            <person name="Jones T."/>
            <person name="Kahn D."/>
            <person name="Kahn M.L."/>
            <person name="Kalman S."/>
            <person name="Keating D.H."/>
            <person name="Kiss E."/>
            <person name="Komp C."/>
            <person name="Lelaure V."/>
            <person name="Masuy D."/>
            <person name="Palm C."/>
            <person name="Peck M.C."/>
            <person name="Pohl T.M."/>
            <person name="Portetelle D."/>
            <person name="Purnelle B."/>
            <person name="Ramsperger U."/>
            <person name="Surzycki R."/>
            <person name="Thebault P."/>
            <person name="Vandenbol M."/>
            <person name="Vorhoelter F.J."/>
            <person name="Weidner S."/>
            <person name="Wells D.H."/>
            <person name="Wong K."/>
            <person name="Yeh K.-C."/>
            <person name="Batut J."/>
        </authorList>
    </citation>
    <scope>NUCLEOTIDE SEQUENCE [LARGE SCALE GENOMIC DNA]</scope>
    <source>
        <strain evidence="2">1021</strain>
    </source>
</reference>
<sequence>MAEGHIVPAVDHHGSGLFIGAVEEALARHSKPRIFNTDQGSQLTSVDFTAVLKKAEISMAGKGAWRDNIERLWRSSNTRRSISTPTNRARGPRWHRPLSDLLQLSTPHSFALSISQRFDARSGAGCWVLSWP</sequence>
<organism evidence="1 2">
    <name type="scientific">Rhizobium meliloti (strain 1021)</name>
    <name type="common">Ensifer meliloti</name>
    <name type="synonym">Sinorhizobium meliloti</name>
    <dbReference type="NCBI Taxonomy" id="266834"/>
    <lineage>
        <taxon>Bacteria</taxon>
        <taxon>Pseudomonadati</taxon>
        <taxon>Pseudomonadota</taxon>
        <taxon>Alphaproteobacteria</taxon>
        <taxon>Hyphomicrobiales</taxon>
        <taxon>Rhizobiaceae</taxon>
        <taxon>Sinorhizobium/Ensifer group</taxon>
        <taxon>Sinorhizobium</taxon>
    </lineage>
</organism>
<dbReference type="InterPro" id="IPR036397">
    <property type="entry name" value="RNaseH_sf"/>
</dbReference>
<accession>B2REE5</accession>
<dbReference type="GO" id="GO:0003676">
    <property type="term" value="F:nucleic acid binding"/>
    <property type="evidence" value="ECO:0007669"/>
    <property type="project" value="InterPro"/>
</dbReference>
<keyword evidence="2" id="KW-1185">Reference proteome</keyword>
<protein>
    <submittedName>
        <fullName evidence="1">Transposase</fullName>
    </submittedName>
</protein>
<dbReference type="Gene3D" id="3.30.420.10">
    <property type="entry name" value="Ribonuclease H-like superfamily/Ribonuclease H"/>
    <property type="match status" value="1"/>
</dbReference>
<dbReference type="AlphaFoldDB" id="B2REE5"/>
<dbReference type="Proteomes" id="UP000001976">
    <property type="component" value="Chromosome"/>
</dbReference>
<name>B2REE5_RHIME</name>
<proteinExistence type="predicted"/>
<dbReference type="InterPro" id="IPR012337">
    <property type="entry name" value="RNaseH-like_sf"/>
</dbReference>
<evidence type="ECO:0000313" key="2">
    <source>
        <dbReference type="Proteomes" id="UP000001976"/>
    </source>
</evidence>
<dbReference type="KEGG" id="sme:SMc05017"/>
<dbReference type="SUPFAM" id="SSF53098">
    <property type="entry name" value="Ribonuclease H-like"/>
    <property type="match status" value="1"/>
</dbReference>
<reference evidence="1 2" key="1">
    <citation type="journal article" date="2001" name="Proc. Natl. Acad. Sci. U.S.A.">
        <title>Analysis of the chromosome sequence of the legume symbiont Sinorhizobium meliloti strain 1021.</title>
        <authorList>
            <person name="Capela D."/>
            <person name="Barloy-Hubler F."/>
            <person name="Gouzy J."/>
            <person name="Bothe G."/>
            <person name="Ampe F."/>
            <person name="Batut J."/>
            <person name="Boistard P."/>
            <person name="Becker A."/>
            <person name="Boutry M."/>
            <person name="Cadieu E."/>
            <person name="Dreano S."/>
            <person name="Gloux S."/>
            <person name="Godrie T."/>
            <person name="Goffeau A."/>
            <person name="Kahn D."/>
            <person name="Kiss E."/>
            <person name="Lelaure V."/>
            <person name="Masuy D."/>
            <person name="Pohl T."/>
            <person name="Portetelle D."/>
            <person name="Puehler A."/>
            <person name="Purnelle B."/>
            <person name="Ramsperger U."/>
            <person name="Renard C."/>
            <person name="Thebault P."/>
            <person name="Vandenbol M."/>
            <person name="Weidner S."/>
            <person name="Galibert F."/>
        </authorList>
    </citation>
    <scope>NUCLEOTIDE SEQUENCE [LARGE SCALE GENOMIC DNA]</scope>
    <source>
        <strain evidence="1 2">1021</strain>
    </source>
</reference>